<dbReference type="InterPro" id="IPR050336">
    <property type="entry name" value="Chromosome_partition/occlusion"/>
</dbReference>
<dbReference type="REBASE" id="484631">
    <property type="entry name" value="M.Swi218ORF17495P"/>
</dbReference>
<dbReference type="AlphaFoldDB" id="A0A975HDW0"/>
<dbReference type="CDD" id="cd16403">
    <property type="entry name" value="ParB_N_like_MT"/>
    <property type="match status" value="1"/>
</dbReference>
<dbReference type="GO" id="GO:0003677">
    <property type="term" value="F:DNA binding"/>
    <property type="evidence" value="ECO:0007669"/>
    <property type="project" value="InterPro"/>
</dbReference>
<dbReference type="Gene3D" id="3.90.1530.10">
    <property type="entry name" value="Conserved hypothetical protein from pyrococcus furiosus pfu- 392566-001, ParB domain"/>
    <property type="match status" value="1"/>
</dbReference>
<organism evidence="6 7">
    <name type="scientific">Rhizorhabdus wittichii</name>
    <dbReference type="NCBI Taxonomy" id="160791"/>
    <lineage>
        <taxon>Bacteria</taxon>
        <taxon>Pseudomonadati</taxon>
        <taxon>Pseudomonadota</taxon>
        <taxon>Alphaproteobacteria</taxon>
        <taxon>Sphingomonadales</taxon>
        <taxon>Sphingomonadaceae</taxon>
        <taxon>Rhizorhabdus</taxon>
    </lineage>
</organism>
<comment type="catalytic activity">
    <reaction evidence="3">
        <text>a 2'-deoxyadenosine in DNA + S-adenosyl-L-methionine = an N(6)-methyl-2'-deoxyadenosine in DNA + S-adenosyl-L-homocysteine + H(+)</text>
        <dbReference type="Rhea" id="RHEA:15197"/>
        <dbReference type="Rhea" id="RHEA-COMP:12418"/>
        <dbReference type="Rhea" id="RHEA-COMP:12419"/>
        <dbReference type="ChEBI" id="CHEBI:15378"/>
        <dbReference type="ChEBI" id="CHEBI:57856"/>
        <dbReference type="ChEBI" id="CHEBI:59789"/>
        <dbReference type="ChEBI" id="CHEBI:90615"/>
        <dbReference type="ChEBI" id="CHEBI:90616"/>
        <dbReference type="EC" id="2.1.1.72"/>
    </reaction>
</comment>
<dbReference type="SUPFAM" id="SSF53335">
    <property type="entry name" value="S-adenosyl-L-methionine-dependent methyltransferases"/>
    <property type="match status" value="1"/>
</dbReference>
<keyword evidence="2" id="KW-0808">Transferase</keyword>
<dbReference type="PRINTS" id="PR00508">
    <property type="entry name" value="S21N4MTFRASE"/>
</dbReference>
<gene>
    <name evidence="6" type="ORF">HRJ34_17495</name>
</gene>
<dbReference type="PANTHER" id="PTHR33375:SF1">
    <property type="entry name" value="CHROMOSOME-PARTITIONING PROTEIN PARB-RELATED"/>
    <property type="match status" value="1"/>
</dbReference>
<dbReference type="GO" id="GO:0045881">
    <property type="term" value="P:positive regulation of sporulation resulting in formation of a cellular spore"/>
    <property type="evidence" value="ECO:0007669"/>
    <property type="project" value="TreeGrafter"/>
</dbReference>
<evidence type="ECO:0000313" key="6">
    <source>
        <dbReference type="EMBL" id="QTH20144.1"/>
    </source>
</evidence>
<proteinExistence type="inferred from homology"/>
<evidence type="ECO:0000256" key="1">
    <source>
        <dbReference type="ARBA" id="ARBA00022603"/>
    </source>
</evidence>
<evidence type="ECO:0000256" key="3">
    <source>
        <dbReference type="ARBA" id="ARBA00047942"/>
    </source>
</evidence>
<dbReference type="RefSeq" id="WP_208631977.1">
    <property type="nucleotide sequence ID" value="NZ_CP059319.1"/>
</dbReference>
<feature type="domain" description="ParB-like N-terminal" evidence="5">
    <location>
        <begin position="7"/>
        <end position="93"/>
    </location>
</feature>
<dbReference type="GO" id="GO:0008170">
    <property type="term" value="F:N-methyltransferase activity"/>
    <property type="evidence" value="ECO:0007669"/>
    <property type="project" value="InterPro"/>
</dbReference>
<dbReference type="GO" id="GO:0032259">
    <property type="term" value="P:methylation"/>
    <property type="evidence" value="ECO:0007669"/>
    <property type="project" value="UniProtKB-KW"/>
</dbReference>
<accession>A0A975HDW0</accession>
<dbReference type="Proteomes" id="UP000664914">
    <property type="component" value="Chromosome"/>
</dbReference>
<dbReference type="PANTHER" id="PTHR33375">
    <property type="entry name" value="CHROMOSOME-PARTITIONING PROTEIN PARB-RELATED"/>
    <property type="match status" value="1"/>
</dbReference>
<dbReference type="Gene3D" id="3.40.50.150">
    <property type="entry name" value="Vaccinia Virus protein VP39"/>
    <property type="match status" value="1"/>
</dbReference>
<dbReference type="GO" id="GO:0007059">
    <property type="term" value="P:chromosome segregation"/>
    <property type="evidence" value="ECO:0007669"/>
    <property type="project" value="TreeGrafter"/>
</dbReference>
<comment type="similarity">
    <text evidence="4">Belongs to the N(4)/N(6)-methyltransferase family.</text>
</comment>
<dbReference type="Pfam" id="PF02195">
    <property type="entry name" value="ParB_N"/>
    <property type="match status" value="1"/>
</dbReference>
<dbReference type="EC" id="2.1.1.-" evidence="4"/>
<evidence type="ECO:0000259" key="5">
    <source>
        <dbReference type="SMART" id="SM00470"/>
    </source>
</evidence>
<dbReference type="EMBL" id="CP059319">
    <property type="protein sequence ID" value="QTH20144.1"/>
    <property type="molecule type" value="Genomic_DNA"/>
</dbReference>
<dbReference type="Pfam" id="PF01555">
    <property type="entry name" value="N6_N4_Mtase"/>
    <property type="match status" value="1"/>
</dbReference>
<evidence type="ECO:0000256" key="4">
    <source>
        <dbReference type="RuleBase" id="RU362026"/>
    </source>
</evidence>
<dbReference type="InterPro" id="IPR029063">
    <property type="entry name" value="SAM-dependent_MTases_sf"/>
</dbReference>
<keyword evidence="1" id="KW-0489">Methyltransferase</keyword>
<evidence type="ECO:0000256" key="2">
    <source>
        <dbReference type="ARBA" id="ARBA00022679"/>
    </source>
</evidence>
<dbReference type="SMART" id="SM00470">
    <property type="entry name" value="ParB"/>
    <property type="match status" value="1"/>
</dbReference>
<dbReference type="InterPro" id="IPR015840">
    <property type="entry name" value="DNA_MeTrfase_ParB"/>
</dbReference>
<dbReference type="SUPFAM" id="SSF110849">
    <property type="entry name" value="ParB/Sulfiredoxin"/>
    <property type="match status" value="1"/>
</dbReference>
<dbReference type="GO" id="GO:0005694">
    <property type="term" value="C:chromosome"/>
    <property type="evidence" value="ECO:0007669"/>
    <property type="project" value="TreeGrafter"/>
</dbReference>
<reference evidence="6" key="2">
    <citation type="submission" date="2021-04" db="EMBL/GenBank/DDBJ databases">
        <title>Isolation and genomic analysis of the ibuprofen-degrading bacterium Sphingomonas strain MPO218.</title>
        <authorList>
            <person name="Aulestia M."/>
            <person name="Flores A."/>
            <person name="Mangas E.L."/>
            <person name="Perez-Pulido A.J."/>
            <person name="Santero E."/>
            <person name="Camacho E.M."/>
        </authorList>
    </citation>
    <scope>NUCLEOTIDE SEQUENCE</scope>
    <source>
        <strain evidence="6">MPO218</strain>
    </source>
</reference>
<dbReference type="InterPro" id="IPR003115">
    <property type="entry name" value="ParB_N"/>
</dbReference>
<name>A0A975HDW0_9SPHN</name>
<dbReference type="InterPro" id="IPR001091">
    <property type="entry name" value="RM_Methyltransferase"/>
</dbReference>
<dbReference type="GO" id="GO:0009007">
    <property type="term" value="F:site-specific DNA-methyltransferase (adenine-specific) activity"/>
    <property type="evidence" value="ECO:0007669"/>
    <property type="project" value="UniProtKB-EC"/>
</dbReference>
<evidence type="ECO:0000313" key="7">
    <source>
        <dbReference type="Proteomes" id="UP000664914"/>
    </source>
</evidence>
<protein>
    <recommendedName>
        <fullName evidence="4">Methyltransferase</fullName>
        <ecNumber evidence="4">2.1.1.-</ecNumber>
    </recommendedName>
</protein>
<dbReference type="InterPro" id="IPR002941">
    <property type="entry name" value="DNA_methylase_N4/N6"/>
</dbReference>
<dbReference type="PIRSF" id="PIRSF036758">
    <property type="entry name" value="Aden_M_ParB"/>
    <property type="match status" value="1"/>
</dbReference>
<reference evidence="6" key="1">
    <citation type="submission" date="2020-07" db="EMBL/GenBank/DDBJ databases">
        <authorList>
            <person name="Camacho E."/>
        </authorList>
    </citation>
    <scope>NUCLEOTIDE SEQUENCE</scope>
    <source>
        <strain evidence="6">MPO218</strain>
    </source>
</reference>
<sequence length="435" mass="47669">MTALEIIYRPPTSLSAHSRNARRHSARQISQLKASIKSFGFNVPVIINPESEILAGHGRVQAATELKLSQIPTVTVSHMTPMQARAFMLADNQLGDLSTWDSVLLADELEELAAADEAFEITDTGFELARIDVLIEEKHKPKPEVDIADTPVDPATVERVSRLGDLWLLGRHRLFVGSALDPLSYQVLLGSERAQMIFADAPFNVRIKGNVSGLGKAKHDEFVMGSGEMSDDEFRNFLRTVFENLVAFSTDGSIHFQCIDWRGVGIMLNAGEVYTEVKNIICWVKAQGGMGSLYRSQHELVVVFKSGTAPHINNIELGKHGRNRTNVWTMAGMNSFGKGRAEKLAMHPTVKPVALVAEAILDCSTRGGLVLDVFSGSGTTIIAAERTGRTAAVMELDPKYADVTLRRFCDVTGIEPVNAWTGRIVKRRSNSGDAQ</sequence>
<dbReference type="InterPro" id="IPR036086">
    <property type="entry name" value="ParB/Sulfiredoxin_sf"/>
</dbReference>